<dbReference type="PROSITE" id="PS50018">
    <property type="entry name" value="RAS_GTPASE_ACTIV_2"/>
    <property type="match status" value="1"/>
</dbReference>
<reference evidence="5 6" key="1">
    <citation type="journal article" date="2016" name="Mol. Biol. Evol.">
        <title>Comparative Genomics of Early-Diverging Mushroom-Forming Fungi Provides Insights into the Origins of Lignocellulose Decay Capabilities.</title>
        <authorList>
            <person name="Nagy L.G."/>
            <person name="Riley R."/>
            <person name="Tritt A."/>
            <person name="Adam C."/>
            <person name="Daum C."/>
            <person name="Floudas D."/>
            <person name="Sun H."/>
            <person name="Yadav J.S."/>
            <person name="Pangilinan J."/>
            <person name="Larsson K.H."/>
            <person name="Matsuura K."/>
            <person name="Barry K."/>
            <person name="Labutti K."/>
            <person name="Kuo R."/>
            <person name="Ohm R.A."/>
            <person name="Bhattacharya S.S."/>
            <person name="Shirouzu T."/>
            <person name="Yoshinaga Y."/>
            <person name="Martin F.M."/>
            <person name="Grigoriev I.V."/>
            <person name="Hibbett D.S."/>
        </authorList>
    </citation>
    <scope>NUCLEOTIDE SEQUENCE [LARGE SCALE GENOMIC DNA]</scope>
    <source>
        <strain evidence="5 6">HHB9708</strain>
    </source>
</reference>
<dbReference type="Pfam" id="PF00616">
    <property type="entry name" value="RasGAP"/>
    <property type="match status" value="1"/>
</dbReference>
<accession>A0A164U6A2</accession>
<dbReference type="InterPro" id="IPR008936">
    <property type="entry name" value="Rho_GTPase_activation_prot"/>
</dbReference>
<dbReference type="EMBL" id="KV419408">
    <property type="protein sequence ID" value="KZS92957.1"/>
    <property type="molecule type" value="Genomic_DNA"/>
</dbReference>
<dbReference type="InterPro" id="IPR000008">
    <property type="entry name" value="C2_dom"/>
</dbReference>
<keyword evidence="6" id="KW-1185">Reference proteome</keyword>
<dbReference type="SUPFAM" id="SSF48350">
    <property type="entry name" value="GTPase activation domain, GAP"/>
    <property type="match status" value="1"/>
</dbReference>
<evidence type="ECO:0000313" key="5">
    <source>
        <dbReference type="EMBL" id="KZS92957.1"/>
    </source>
</evidence>
<feature type="domain" description="Ras-GAP" evidence="4">
    <location>
        <begin position="400"/>
        <end position="596"/>
    </location>
</feature>
<dbReference type="GO" id="GO:0005096">
    <property type="term" value="F:GTPase activator activity"/>
    <property type="evidence" value="ECO:0007669"/>
    <property type="project" value="UniProtKB-KW"/>
</dbReference>
<dbReference type="InterPro" id="IPR035892">
    <property type="entry name" value="C2_domain_sf"/>
</dbReference>
<evidence type="ECO:0000259" key="4">
    <source>
        <dbReference type="PROSITE" id="PS50018"/>
    </source>
</evidence>
<dbReference type="Pfam" id="PF00168">
    <property type="entry name" value="C2"/>
    <property type="match status" value="1"/>
</dbReference>
<dbReference type="Gene3D" id="1.10.506.10">
    <property type="entry name" value="GTPase Activation - p120gap, domain 1"/>
    <property type="match status" value="1"/>
</dbReference>
<dbReference type="SUPFAM" id="SSF49562">
    <property type="entry name" value="C2 domain (Calcium/lipid-binding domain, CaLB)"/>
    <property type="match status" value="1"/>
</dbReference>
<sequence>MTKSAKDAQRPRPFQLFAGAEIQAAERLCLREQTLDVMAHTIPPAQNGEITSLADVWLPTALDDYAPRKSGNRKRKDSLSHGSGDQTRIVKEKSSWLNMPWVTSPSAPASPGSWTPAVLKFKHECAELRIYNEKTDQRYHLVHVNKLQANQIQSVHYSLGYRNYTLGLYCPHDAGMSVTAFQWPIYLSFHSVEMLNAWIVLLRTYAKPELYGTSSDGYRIWRSMNLYIKTAERIRAPSSFAIHSSRQDVAVTIEQESKDLDLFCEIRVNQRLCARTSVQKGQGLAGWMESFLLRDLPPLESLSFDVWQEKKNASPLLLGSVSIPVHDFIRGEFVDGFFPILTTSRDDGTLSTHAGDLNIELKLTEEIVIPQAQCNSLMRLLDSSNWFSMLGCLDPHMSLDRKYLMPHIVAIAVARGRLMDLLKDLANHQIVLENSSSAIFRSNTDLSAAVDEVMKLYGKDWLEASIGPVVRQLIQERVTIELEPSKTSKGIKEYDQNVKTLVLWLSHFWKRIWAAREECPPELRELFSFVRKIVDQKFSLEQSNARWQCVSAFAFLRYIVPAIISPDLFNLCHGQPNGTAKTTLIHISKTLQKLANLKTSVDKEEFNRSVKEFLQSHVPVMIDYLVVISTPKETKQNRGANFDTENASRLQIITTVHQKSATFEPLHRESIPLLPHLIDITSHLVTIASIMVRHLRKPEDRGKTAIQKLATAENIATISRLFLECFELESQALYRVKKTARRHGRLGSQYSGRGRTSDSVEYQATVEDTLIAPGANPRRRSTLVRRSRSVRPGTIYNIPSSYSRLTGFEATPVIGFTGSQGSGLPPLQFDSGQESRKRKMGNVLSIFHRK</sequence>
<dbReference type="AlphaFoldDB" id="A0A164U6A2"/>
<feature type="domain" description="C2" evidence="3">
    <location>
        <begin position="204"/>
        <end position="338"/>
    </location>
</feature>
<organism evidence="5 6">
    <name type="scientific">Sistotremastrum niveocremeum HHB9708</name>
    <dbReference type="NCBI Taxonomy" id="1314777"/>
    <lineage>
        <taxon>Eukaryota</taxon>
        <taxon>Fungi</taxon>
        <taxon>Dikarya</taxon>
        <taxon>Basidiomycota</taxon>
        <taxon>Agaricomycotina</taxon>
        <taxon>Agaricomycetes</taxon>
        <taxon>Sistotremastrales</taxon>
        <taxon>Sistotremastraceae</taxon>
        <taxon>Sertulicium</taxon>
        <taxon>Sertulicium niveocremeum</taxon>
    </lineage>
</organism>
<feature type="region of interest" description="Disordered" evidence="2">
    <location>
        <begin position="67"/>
        <end position="87"/>
    </location>
</feature>
<dbReference type="PANTHER" id="PTHR10194">
    <property type="entry name" value="RAS GTPASE-ACTIVATING PROTEINS"/>
    <property type="match status" value="1"/>
</dbReference>
<dbReference type="STRING" id="1314777.A0A164U6A2"/>
<keyword evidence="1" id="KW-0343">GTPase activation</keyword>
<dbReference type="Proteomes" id="UP000076722">
    <property type="component" value="Unassembled WGS sequence"/>
</dbReference>
<dbReference type="PROSITE" id="PS50004">
    <property type="entry name" value="C2"/>
    <property type="match status" value="1"/>
</dbReference>
<evidence type="ECO:0000313" key="6">
    <source>
        <dbReference type="Proteomes" id="UP000076722"/>
    </source>
</evidence>
<evidence type="ECO:0000259" key="3">
    <source>
        <dbReference type="PROSITE" id="PS50004"/>
    </source>
</evidence>
<protein>
    <submittedName>
        <fullName evidence="5">Rho GTPase activation protein</fullName>
    </submittedName>
</protein>
<evidence type="ECO:0000256" key="2">
    <source>
        <dbReference type="SAM" id="MobiDB-lite"/>
    </source>
</evidence>
<dbReference type="OrthoDB" id="775356at2759"/>
<name>A0A164U6A2_9AGAM</name>
<dbReference type="InterPro" id="IPR039360">
    <property type="entry name" value="Ras_GTPase"/>
</dbReference>
<dbReference type="SMART" id="SM00323">
    <property type="entry name" value="RasGAP"/>
    <property type="match status" value="1"/>
</dbReference>
<proteinExistence type="predicted"/>
<gene>
    <name evidence="5" type="ORF">SISNIDRAFT_91175</name>
</gene>
<dbReference type="PANTHER" id="PTHR10194:SF60">
    <property type="entry name" value="RAS GTPASE-ACTIVATING PROTEIN RASKOL"/>
    <property type="match status" value="1"/>
</dbReference>
<dbReference type="Gene3D" id="2.60.40.150">
    <property type="entry name" value="C2 domain"/>
    <property type="match status" value="1"/>
</dbReference>
<evidence type="ECO:0000256" key="1">
    <source>
        <dbReference type="ARBA" id="ARBA00022468"/>
    </source>
</evidence>
<dbReference type="InterPro" id="IPR001936">
    <property type="entry name" value="RasGAP_dom"/>
</dbReference>